<dbReference type="GO" id="GO:0005634">
    <property type="term" value="C:nucleus"/>
    <property type="evidence" value="ECO:0007669"/>
    <property type="project" value="UniProtKB-SubCell"/>
</dbReference>
<dbReference type="Gene3D" id="2.60.120.650">
    <property type="entry name" value="Cupin"/>
    <property type="match status" value="1"/>
</dbReference>
<keyword evidence="4" id="KW-0560">Oxidoreductase</keyword>
<dbReference type="Ensembl" id="ENSAPLT00000020476.1">
    <property type="protein sequence ID" value="ENSAPLP00000016663.1"/>
    <property type="gene ID" value="ENSAPLG00000029301.1"/>
</dbReference>
<reference evidence="8" key="2">
    <citation type="submission" date="2025-08" db="UniProtKB">
        <authorList>
            <consortium name="Ensembl"/>
        </authorList>
    </citation>
    <scope>IDENTIFICATION</scope>
</reference>
<reference evidence="8" key="3">
    <citation type="submission" date="2025-09" db="UniProtKB">
        <authorList>
            <consortium name="Ensembl"/>
        </authorList>
    </citation>
    <scope>IDENTIFICATION</scope>
</reference>
<name>A0A493ST30_ANAPP</name>
<dbReference type="PANTHER" id="PTHR12461">
    <property type="entry name" value="HYPOXIA-INDUCIBLE FACTOR 1 ALPHA INHIBITOR-RELATED"/>
    <property type="match status" value="1"/>
</dbReference>
<evidence type="ECO:0000256" key="6">
    <source>
        <dbReference type="ARBA" id="ARBA00023242"/>
    </source>
</evidence>
<sequence length="150" mass="16815">GHVLQIPSSPAISLLPLQNKQIPELKEDISIPDYCCLGEGEEDDITINAWFGPEGTISPLHQDPQQNFLAQVFGRKYVCLYSPQDSENLYPHEGQILHNTSQVDVEDPDLNKFPNFRKAACQCCILMPGQCHDCFSTVWNIGLVLSSTWI</sequence>
<dbReference type="OMA" id="PARTWHY"/>
<dbReference type="GO" id="GO:0046872">
    <property type="term" value="F:metal ion binding"/>
    <property type="evidence" value="ECO:0007669"/>
    <property type="project" value="UniProtKB-KW"/>
</dbReference>
<evidence type="ECO:0000259" key="7">
    <source>
        <dbReference type="PROSITE" id="PS51184"/>
    </source>
</evidence>
<evidence type="ECO:0000256" key="3">
    <source>
        <dbReference type="ARBA" id="ARBA00022723"/>
    </source>
</evidence>
<dbReference type="GO" id="GO:0051864">
    <property type="term" value="F:histone H3K36 demethylase activity"/>
    <property type="evidence" value="ECO:0007669"/>
    <property type="project" value="TreeGrafter"/>
</dbReference>
<feature type="domain" description="JmjC" evidence="7">
    <location>
        <begin position="20"/>
        <end position="150"/>
    </location>
</feature>
<accession>A0A493ST30</accession>
<organism evidence="8 9">
    <name type="scientific">Anas platyrhynchos platyrhynchos</name>
    <name type="common">Northern mallard</name>
    <dbReference type="NCBI Taxonomy" id="8840"/>
    <lineage>
        <taxon>Eukaryota</taxon>
        <taxon>Metazoa</taxon>
        <taxon>Chordata</taxon>
        <taxon>Craniata</taxon>
        <taxon>Vertebrata</taxon>
        <taxon>Euteleostomi</taxon>
        <taxon>Archelosauria</taxon>
        <taxon>Archosauria</taxon>
        <taxon>Dinosauria</taxon>
        <taxon>Saurischia</taxon>
        <taxon>Theropoda</taxon>
        <taxon>Coelurosauria</taxon>
        <taxon>Aves</taxon>
        <taxon>Neognathae</taxon>
        <taxon>Galloanserae</taxon>
        <taxon>Anseriformes</taxon>
        <taxon>Anatidae</taxon>
        <taxon>Anatinae</taxon>
        <taxon>Anas</taxon>
    </lineage>
</organism>
<dbReference type="InterPro" id="IPR041667">
    <property type="entry name" value="Cupin_8"/>
</dbReference>
<protein>
    <recommendedName>
        <fullName evidence="7">JmjC domain-containing protein</fullName>
    </recommendedName>
</protein>
<evidence type="ECO:0000256" key="2">
    <source>
        <dbReference type="ARBA" id="ARBA00004123"/>
    </source>
</evidence>
<keyword evidence="9" id="KW-1185">Reference proteome</keyword>
<evidence type="ECO:0000256" key="4">
    <source>
        <dbReference type="ARBA" id="ARBA00023002"/>
    </source>
</evidence>
<dbReference type="Proteomes" id="UP000016666">
    <property type="component" value="Chromosome 15"/>
</dbReference>
<dbReference type="GeneTree" id="ENSGT00940000158074"/>
<evidence type="ECO:0000256" key="1">
    <source>
        <dbReference type="ARBA" id="ARBA00001954"/>
    </source>
</evidence>
<evidence type="ECO:0000256" key="5">
    <source>
        <dbReference type="ARBA" id="ARBA00023004"/>
    </source>
</evidence>
<dbReference type="PROSITE" id="PS51184">
    <property type="entry name" value="JMJC"/>
    <property type="match status" value="1"/>
</dbReference>
<dbReference type="AlphaFoldDB" id="A0A493ST30"/>
<evidence type="ECO:0000313" key="9">
    <source>
        <dbReference type="Proteomes" id="UP000016666"/>
    </source>
</evidence>
<keyword evidence="3" id="KW-0479">Metal-binding</keyword>
<dbReference type="Pfam" id="PF13621">
    <property type="entry name" value="Cupin_8"/>
    <property type="match status" value="1"/>
</dbReference>
<dbReference type="SUPFAM" id="SSF51197">
    <property type="entry name" value="Clavaminate synthase-like"/>
    <property type="match status" value="1"/>
</dbReference>
<evidence type="ECO:0000313" key="8">
    <source>
        <dbReference type="Ensembl" id="ENSAPLP00000016663.1"/>
    </source>
</evidence>
<dbReference type="PANTHER" id="PTHR12461:SF106">
    <property type="entry name" value="BIFUNCTIONAL PEPTIDASE AND ARGINYL-HYDROXYLASE JMJD5"/>
    <property type="match status" value="1"/>
</dbReference>
<dbReference type="InterPro" id="IPR003347">
    <property type="entry name" value="JmjC_dom"/>
</dbReference>
<comment type="subcellular location">
    <subcellularLocation>
        <location evidence="2">Nucleus</location>
    </subcellularLocation>
</comment>
<reference evidence="8 9" key="1">
    <citation type="submission" date="2017-10" db="EMBL/GenBank/DDBJ databases">
        <title>A new Pekin duck reference genome.</title>
        <authorList>
            <person name="Hou Z.-C."/>
            <person name="Zhou Z.-K."/>
            <person name="Zhu F."/>
            <person name="Hou S.-S."/>
        </authorList>
    </citation>
    <scope>NUCLEOTIDE SEQUENCE [LARGE SCALE GENOMIC DNA]</scope>
</reference>
<dbReference type="STRING" id="8840.ENSAPLP00000016663"/>
<keyword evidence="5" id="KW-0408">Iron</keyword>
<comment type="cofactor">
    <cofactor evidence="1">
        <name>Fe(2+)</name>
        <dbReference type="ChEBI" id="CHEBI:29033"/>
    </cofactor>
</comment>
<keyword evidence="6" id="KW-0539">Nucleus</keyword>
<proteinExistence type="predicted"/>